<dbReference type="EMBL" id="OOIN01000047">
    <property type="protein sequence ID" value="SPO32669.1"/>
    <property type="molecule type" value="Genomic_DNA"/>
</dbReference>
<feature type="compositionally biased region" description="Polar residues" evidence="1">
    <location>
        <begin position="1020"/>
        <end position="1033"/>
    </location>
</feature>
<keyword evidence="3" id="KW-1185">Reference proteome</keyword>
<gene>
    <name evidence="2" type="ORF">UTRI_04413</name>
</gene>
<protein>
    <submittedName>
        <fullName evidence="2">Uncharacterized protein</fullName>
    </submittedName>
</protein>
<dbReference type="PANTHER" id="PTHR33266:SF1">
    <property type="entry name" value="F-BOX DOMAIN-CONTAINING PROTEIN"/>
    <property type="match status" value="1"/>
</dbReference>
<reference evidence="2 3" key="1">
    <citation type="submission" date="2018-03" db="EMBL/GenBank/DDBJ databases">
        <authorList>
            <person name="Guldener U."/>
        </authorList>
    </citation>
    <scope>NUCLEOTIDE SEQUENCE [LARGE SCALE GENOMIC DNA]</scope>
    <source>
        <strain evidence="2 3">NBRC100155</strain>
    </source>
</reference>
<feature type="region of interest" description="Disordered" evidence="1">
    <location>
        <begin position="955"/>
        <end position="1065"/>
    </location>
</feature>
<dbReference type="AlphaFoldDB" id="A0A5C3ETE5"/>
<evidence type="ECO:0000313" key="3">
    <source>
        <dbReference type="Proteomes" id="UP000324022"/>
    </source>
</evidence>
<feature type="region of interest" description="Disordered" evidence="1">
    <location>
        <begin position="1171"/>
        <end position="1198"/>
    </location>
</feature>
<feature type="compositionally biased region" description="Polar residues" evidence="1">
    <location>
        <begin position="733"/>
        <end position="744"/>
    </location>
</feature>
<feature type="compositionally biased region" description="Basic and acidic residues" evidence="1">
    <location>
        <begin position="983"/>
        <end position="1008"/>
    </location>
</feature>
<name>A0A5C3ETE5_9BASI</name>
<sequence length="1198" mass="133861">MPASDVANKAAAAARSSFPKKWTNLQDWFDDYSRFLRKQEQPPHLANSDVVEALEKRFRTFVKELDDMRAVSGFYQAFANLSESDHRFSSTEAIEHLRPKLNSIILTRPSTSTIELDLALFLTSLHLPSEQRPSANIEFAAITQHFSAQFARPFKGNAPLRFLRFALGVQAYFDGSADRDLCFKGTPIVQSSGTGKTRMVLELANYAPLLYICLRAQGSTPLQGFPQSDVKPVNYFVNSLEKQTLNNKGKPSGIPMYCCDLQVAAFLGAWFQQLVKQLAPLSNAKHKHDHLLRFIRYGTRNSTQVSDPTTRDPTPQASQATIDNVAQTEQLRDKFFSNVCEAANTLLDTAPAPDGLHNRAIFQYCLEPHISLLADQLGAVRDYLCLQKMSSDDKEFLRQKPSIEDKEFLRGIVGENLQLDPRELPIFVAVDECVHLIRTFTNKKDDEHQLNSLRRAWNYINEREKEHTPGTPRFWLVLLSTNSAATILIEKSEARGSDRAKGRAITPTWMNMGFDLMRYDSEPLPCAGAAANLEHLRSYGRPLWASLPGVTFWSDAELKLLSSRASYDDRCFELGESPNEPRMQELHFAILASRLALSFCPAVKGQPDYVGIAQDRLASGSVDRHMRILSSIVDGYRLNITSPSEPVLAITAAFTMMALYEIRAGQNMEARVQERYRRILERFQLGCLPVLNKQNALKGEIGELVARILLMVAWDAAKLKLLKSAQGDGRHQTVPSRANSNDMVRSSAGASSSSTSLPALTQPPLHSQRSQQFHSPLRLQDLLDQVFTLSRQDQRLVDERLDWVRSQLPKVHPQSGTTNGRVELWTNFTHFDEAKYDVRDISTDFLWYCWKRGAAIQTTHNQFGIDGIIPVFVGDLDHAFAKEKPPHSSVEAFKPAESAAACHMTYIAWQVKNRNEGFSTSDPMDNLRGPKITTCGPPPITEKGVLTIWMEPGTEAELRQSHSPKKKTKVEKWKPPPPPKGVKGAEEARLGRKRGIEYVDETVRERSSAFHSKRKAVSTKPASPQQKVTTGSTCEEDQTASRATEYPSGAADRPEAPPPEPTQCQKGFLEVKLRGVLSEDVYPGLTAMKVRDLVATMVGRMVYLTAKTKPFFERDNCMIMPLDIRNPHIAGHIIEGDRSSQGQATSSLSSSTLTASSSRLVAVWGPEADPALASQQGRQAEEVVQQAMEEGTEEDLYT</sequence>
<evidence type="ECO:0000313" key="2">
    <source>
        <dbReference type="EMBL" id="SPO32669.1"/>
    </source>
</evidence>
<accession>A0A5C3ETE5</accession>
<dbReference type="PANTHER" id="PTHR33266">
    <property type="entry name" value="CHROMOSOME 15, WHOLE GENOME SHOTGUN SEQUENCE"/>
    <property type="match status" value="1"/>
</dbReference>
<dbReference type="Proteomes" id="UP000324022">
    <property type="component" value="Unassembled WGS sequence"/>
</dbReference>
<organism evidence="2 3">
    <name type="scientific">Ustilago trichophora</name>
    <dbReference type="NCBI Taxonomy" id="86804"/>
    <lineage>
        <taxon>Eukaryota</taxon>
        <taxon>Fungi</taxon>
        <taxon>Dikarya</taxon>
        <taxon>Basidiomycota</taxon>
        <taxon>Ustilaginomycotina</taxon>
        <taxon>Ustilaginomycetes</taxon>
        <taxon>Ustilaginales</taxon>
        <taxon>Ustilaginaceae</taxon>
        <taxon>Ustilago</taxon>
    </lineage>
</organism>
<evidence type="ECO:0000256" key="1">
    <source>
        <dbReference type="SAM" id="MobiDB-lite"/>
    </source>
</evidence>
<feature type="region of interest" description="Disordered" evidence="1">
    <location>
        <begin position="725"/>
        <end position="771"/>
    </location>
</feature>
<dbReference type="OrthoDB" id="2551959at2759"/>
<feature type="compositionally biased region" description="Low complexity" evidence="1">
    <location>
        <begin position="746"/>
        <end position="765"/>
    </location>
</feature>
<proteinExistence type="predicted"/>